<protein>
    <submittedName>
        <fullName evidence="1">Glycoside hydrolase family 1</fullName>
    </submittedName>
</protein>
<dbReference type="InterPro" id="IPR001360">
    <property type="entry name" value="Glyco_hydro_1"/>
</dbReference>
<dbReference type="GO" id="GO:0004553">
    <property type="term" value="F:hydrolase activity, hydrolyzing O-glycosyl compounds"/>
    <property type="evidence" value="ECO:0007669"/>
    <property type="project" value="InterPro"/>
</dbReference>
<dbReference type="Proteomes" id="UP000094487">
    <property type="component" value="Unassembled WGS sequence"/>
</dbReference>
<dbReference type="GO" id="GO:0005975">
    <property type="term" value="P:carbohydrate metabolic process"/>
    <property type="evidence" value="ECO:0007669"/>
    <property type="project" value="InterPro"/>
</dbReference>
<dbReference type="STRING" id="1888892.BFL28_17875"/>
<organism evidence="1 2">
    <name type="scientific">Sphingomonas turrisvirgatae</name>
    <dbReference type="NCBI Taxonomy" id="1888892"/>
    <lineage>
        <taxon>Bacteria</taxon>
        <taxon>Pseudomonadati</taxon>
        <taxon>Pseudomonadota</taxon>
        <taxon>Alphaproteobacteria</taxon>
        <taxon>Sphingomonadales</taxon>
        <taxon>Sphingomonadaceae</taxon>
        <taxon>Sphingomonas</taxon>
    </lineage>
</organism>
<dbReference type="EMBL" id="MDDS01000030">
    <property type="protein sequence ID" value="ODP37423.1"/>
    <property type="molecule type" value="Genomic_DNA"/>
</dbReference>
<keyword evidence="2" id="KW-1185">Reference proteome</keyword>
<dbReference type="AlphaFoldDB" id="A0A1E3LUL1"/>
<dbReference type="PANTHER" id="PTHR12631:SF10">
    <property type="entry name" value="BETA-XYLOSIDASE-LIKE PROTEIN-RELATED"/>
    <property type="match status" value="1"/>
</dbReference>
<dbReference type="RefSeq" id="WP_069320814.1">
    <property type="nucleotide sequence ID" value="NZ_MDDS01000030.1"/>
</dbReference>
<dbReference type="InterPro" id="IPR017853">
    <property type="entry name" value="GH"/>
</dbReference>
<proteinExistence type="predicted"/>
<dbReference type="SUPFAM" id="SSF51445">
    <property type="entry name" value="(Trans)glycosidases"/>
    <property type="match status" value="1"/>
</dbReference>
<dbReference type="InterPro" id="IPR051923">
    <property type="entry name" value="Glycosyl_Hydrolase_39"/>
</dbReference>
<dbReference type="Pfam" id="PF00232">
    <property type="entry name" value="Glyco_hydro_1"/>
    <property type="match status" value="1"/>
</dbReference>
<comment type="caution">
    <text evidence="1">The sequence shown here is derived from an EMBL/GenBank/DDBJ whole genome shotgun (WGS) entry which is preliminary data.</text>
</comment>
<evidence type="ECO:0000313" key="1">
    <source>
        <dbReference type="EMBL" id="ODP37423.1"/>
    </source>
</evidence>
<name>A0A1E3LUL1_9SPHN</name>
<gene>
    <name evidence="1" type="ORF">BFL28_17875</name>
</gene>
<accession>A0A1E3LUL1</accession>
<reference evidence="1 2" key="1">
    <citation type="submission" date="2016-08" db="EMBL/GenBank/DDBJ databases">
        <title>Draft genome of the agarase producing Sphingomonas sp. MCT13.</title>
        <authorList>
            <person name="D'Andrea M.M."/>
            <person name="Rossolini G.M."/>
            <person name="Thaller M.C."/>
        </authorList>
    </citation>
    <scope>NUCLEOTIDE SEQUENCE [LARGE SCALE GENOMIC DNA]</scope>
    <source>
        <strain evidence="1 2">MCT13</strain>
    </source>
</reference>
<dbReference type="OrthoDB" id="9803892at2"/>
<evidence type="ECO:0000313" key="2">
    <source>
        <dbReference type="Proteomes" id="UP000094487"/>
    </source>
</evidence>
<keyword evidence="1" id="KW-0378">Hydrolase</keyword>
<sequence>MLTLDTKNFPEGPERYAVPADRSFIFATGIENSYPTIRGRDGATVRVDQMAKSGHYDRWREDFGLVRELDIEYLRYGPPYHLTHLGPGRYDWSFADETFAELRRLGITPIVDLCHFGVPDWIGDFQNKEWPELFAEYAAAFAARFPWVRLYTPVNEIFIAATFSAQIGWWNERLASDAAFVTALRNLVKANLLAEGAILRTRQQTGTLFIQSESTEYFHAECPAAEERASFYNEKRFLSLDLCYGHDVSARMYRYLTDSGLAPQEYDWFMHWGQRIKPHCIMGNDYYLTNEHMVPAQEDGPITASGEIFGYYVITKQYFDRFHLPVMHTETNLADAERAPGWLAKEWANMVQLRRDGVPIIGFTWYSLTDQIDWDTALREENGNVNPLGLFDLDRRIRPVGEAYRKLVSQWRGMLPAESICLHHG</sequence>
<dbReference type="PANTHER" id="PTHR12631">
    <property type="entry name" value="ALPHA-L-IDURONIDASE"/>
    <property type="match status" value="1"/>
</dbReference>
<dbReference type="Gene3D" id="3.20.20.80">
    <property type="entry name" value="Glycosidases"/>
    <property type="match status" value="1"/>
</dbReference>